<keyword evidence="1" id="KW-0472">Membrane</keyword>
<proteinExistence type="predicted"/>
<accession>A0A955LWZ1</accession>
<dbReference type="EMBL" id="JAGQKY010000286">
    <property type="protein sequence ID" value="MCA9398092.1"/>
    <property type="molecule type" value="Genomic_DNA"/>
</dbReference>
<keyword evidence="1" id="KW-0812">Transmembrane</keyword>
<dbReference type="AlphaFoldDB" id="A0A955LWZ1"/>
<sequence length="242" mass="26750">MQGLNTRKILTILVPIVALFTVLLVGIFWTIPEVQEYLSSKEEQRAVDRQIELDLEPKRDTLQSTNVSEVANSINVISRALPEDASPAYVLANLEAIAAETGIELDLSAFTEIAVSENSESIILTVEFEATGEELQQFFNRLSTSAPLLFVSTFKADTLTEFNQETQRIEGARRFGATMRLVAPFSTSQSSQLSTGQSLKSILQSDDQIVDEIDALTDRIGSLEEFNNQNIELGKSNPFINS</sequence>
<comment type="caution">
    <text evidence="2">The sequence shown here is derived from an EMBL/GenBank/DDBJ whole genome shotgun (WGS) entry which is preliminary data.</text>
</comment>
<feature type="transmembrane region" description="Helical" evidence="1">
    <location>
        <begin position="12"/>
        <end position="31"/>
    </location>
</feature>
<gene>
    <name evidence="2" type="ORF">KC573_04635</name>
</gene>
<evidence type="ECO:0000313" key="2">
    <source>
        <dbReference type="EMBL" id="MCA9398092.1"/>
    </source>
</evidence>
<reference evidence="2" key="1">
    <citation type="submission" date="2020-04" db="EMBL/GenBank/DDBJ databases">
        <authorList>
            <person name="Zhang T."/>
        </authorList>
    </citation>
    <scope>NUCLEOTIDE SEQUENCE</scope>
    <source>
        <strain evidence="2">HKST-UBA02</strain>
    </source>
</reference>
<evidence type="ECO:0000313" key="3">
    <source>
        <dbReference type="Proteomes" id="UP000699691"/>
    </source>
</evidence>
<keyword evidence="1" id="KW-1133">Transmembrane helix</keyword>
<protein>
    <submittedName>
        <fullName evidence="2">Uncharacterized protein</fullName>
    </submittedName>
</protein>
<dbReference type="Pfam" id="PF10741">
    <property type="entry name" value="T2SSM_b"/>
    <property type="match status" value="1"/>
</dbReference>
<dbReference type="InterPro" id="IPR034756">
    <property type="entry name" value="T2SSM_b"/>
</dbReference>
<name>A0A955LWZ1_UNCKA</name>
<dbReference type="Proteomes" id="UP000699691">
    <property type="component" value="Unassembled WGS sequence"/>
</dbReference>
<evidence type="ECO:0000256" key="1">
    <source>
        <dbReference type="SAM" id="Phobius"/>
    </source>
</evidence>
<reference evidence="2" key="2">
    <citation type="journal article" date="2021" name="Microbiome">
        <title>Successional dynamics and alternative stable states in a saline activated sludge microbial community over 9 years.</title>
        <authorList>
            <person name="Wang Y."/>
            <person name="Ye J."/>
            <person name="Ju F."/>
            <person name="Liu L."/>
            <person name="Boyd J.A."/>
            <person name="Deng Y."/>
            <person name="Parks D.H."/>
            <person name="Jiang X."/>
            <person name="Yin X."/>
            <person name="Woodcroft B.J."/>
            <person name="Tyson G.W."/>
            <person name="Hugenholtz P."/>
            <person name="Polz M.F."/>
            <person name="Zhang T."/>
        </authorList>
    </citation>
    <scope>NUCLEOTIDE SEQUENCE</scope>
    <source>
        <strain evidence="2">HKST-UBA02</strain>
    </source>
</reference>
<organism evidence="2 3">
    <name type="scientific">candidate division WWE3 bacterium</name>
    <dbReference type="NCBI Taxonomy" id="2053526"/>
    <lineage>
        <taxon>Bacteria</taxon>
        <taxon>Katanobacteria</taxon>
    </lineage>
</organism>